<dbReference type="InterPro" id="IPR050952">
    <property type="entry name" value="TRIM-NHL_E3_ligases"/>
</dbReference>
<dbReference type="PANTHER" id="PTHR24104:SF25">
    <property type="entry name" value="PROTEIN LIN-41"/>
    <property type="match status" value="1"/>
</dbReference>
<evidence type="ECO:0000256" key="1">
    <source>
        <dbReference type="ARBA" id="ARBA00022737"/>
    </source>
</evidence>
<evidence type="ECO:0000313" key="6">
    <source>
        <dbReference type="Proteomes" id="UP000663842"/>
    </source>
</evidence>
<feature type="transmembrane region" description="Helical" evidence="3">
    <location>
        <begin position="23"/>
        <end position="45"/>
    </location>
</feature>
<dbReference type="Proteomes" id="UP000663866">
    <property type="component" value="Unassembled WGS sequence"/>
</dbReference>
<keyword evidence="3" id="KW-0472">Membrane</keyword>
<evidence type="ECO:0000256" key="3">
    <source>
        <dbReference type="SAM" id="Phobius"/>
    </source>
</evidence>
<dbReference type="Pfam" id="PF00805">
    <property type="entry name" value="Pentapeptide"/>
    <property type="match status" value="4"/>
</dbReference>
<evidence type="ECO:0000313" key="5">
    <source>
        <dbReference type="EMBL" id="CAF4158346.1"/>
    </source>
</evidence>
<dbReference type="Proteomes" id="UP000663842">
    <property type="component" value="Unassembled WGS sequence"/>
</dbReference>
<sequence>MLKRNNSYQQQSPRYQGLRARNVLQFMSALIVPLMLGVFTIVTTFHQQKMAREQRLEDLNESRHQRFEDLNETRNQRSLGESLQRELATKRYQDDLLVAYINAMAKLLEKYDGSLISDNVASTIARVKTLTTFRQLDAQRNFQIVRFLYEAKQLTDTPENRSLDLSAAELYDIDFRNASIKKKSLHNLSLTGVFLMNATFLGLEMERISFADTEFDIANFSLGRINHGNFSFTIFHNANFSYTRLDNVDFSSAELDTVNYSSANILNAVFNKGSLRNINFSFAQLVNVDFLSARLENVDFSYALLNKADFSFTSLSNVNFSNAQLINVNFPNTILNDVDFSFAKLHKPYFFEAQLTKINFASTALILANFRLTKVSNTTFQKSSCVASTFDDTSLSDCNFWHSNLKEAKFKQAKLNHLNFSRANLYKTDFTGTNIGNSELENALSIEDAVLSNGTLVHDANLINNGQGDCNISLINGWTLGSGNVTKLMSNRSNSNCQFTLESLSTEAAIYQRVNLSDKWDSSSWPYSQAVLSAKMSVGVSMELKGIKNDHSVSSEETLNSTKEKISLLLNDDMWELEVFIKFNTPANLRNMNNYWCDDIKLYIVYGTDLELTRVIPNIPANATWAQNGVTVAGGKGRGDGKNQLNNPNGLFVDDDQTVVIADMWNDRIVQWMKGDTTNGKVVAGGNDQGNILNELNNQTIVLNQLNNANVVLNQLNHPIDVLIDKETDSLIICDDKRVVRWSREINTGEGEILIENVKCYGLAMDDQKYLYVSDTEKHEVRRYKLGENNGTLVAGGNGNGDGVHQLNEPRYLFVDRQQNVYVSDSQNHRVMKWKKGAKEGEVVAGSKGSGNALTQLSRPQGLFVDTSSTLYVADSANHRVMRWTQEAKQGTVIVGGKGEGTAAHQFKYLGGLSFDRNGNLYVVDYENYRVQRFSLE</sequence>
<dbReference type="EMBL" id="CAJOBG010002291">
    <property type="protein sequence ID" value="CAF3996809.1"/>
    <property type="molecule type" value="Genomic_DNA"/>
</dbReference>
<comment type="caution">
    <text evidence="5">The sequence shown here is derived from an EMBL/GenBank/DDBJ whole genome shotgun (WGS) entry which is preliminary data.</text>
</comment>
<gene>
    <name evidence="4" type="ORF">OVN521_LOCUS14811</name>
    <name evidence="5" type="ORF">UXM345_LOCUS25539</name>
</gene>
<dbReference type="InterPro" id="IPR001258">
    <property type="entry name" value="NHL_repeat"/>
</dbReference>
<reference evidence="5" key="1">
    <citation type="submission" date="2021-02" db="EMBL/GenBank/DDBJ databases">
        <authorList>
            <person name="Nowell W R."/>
        </authorList>
    </citation>
    <scope>NUCLEOTIDE SEQUENCE</scope>
</reference>
<protein>
    <submittedName>
        <fullName evidence="5">Uncharacterized protein</fullName>
    </submittedName>
</protein>
<keyword evidence="7" id="KW-1185">Reference proteome</keyword>
<dbReference type="InterPro" id="IPR011042">
    <property type="entry name" value="6-blade_b-propeller_TolB-like"/>
</dbReference>
<dbReference type="PROSITE" id="PS51125">
    <property type="entry name" value="NHL"/>
    <property type="match status" value="1"/>
</dbReference>
<name>A0A819Z545_9BILA</name>
<keyword evidence="1" id="KW-0677">Repeat</keyword>
<organism evidence="5 6">
    <name type="scientific">Rotaria magnacalcarata</name>
    <dbReference type="NCBI Taxonomy" id="392030"/>
    <lineage>
        <taxon>Eukaryota</taxon>
        <taxon>Metazoa</taxon>
        <taxon>Spiralia</taxon>
        <taxon>Gnathifera</taxon>
        <taxon>Rotifera</taxon>
        <taxon>Eurotatoria</taxon>
        <taxon>Bdelloidea</taxon>
        <taxon>Philodinida</taxon>
        <taxon>Philodinidae</taxon>
        <taxon>Rotaria</taxon>
    </lineage>
</organism>
<evidence type="ECO:0000313" key="7">
    <source>
        <dbReference type="Proteomes" id="UP000663866"/>
    </source>
</evidence>
<evidence type="ECO:0000256" key="2">
    <source>
        <dbReference type="PROSITE-ProRule" id="PRU00504"/>
    </source>
</evidence>
<keyword evidence="3" id="KW-1133">Transmembrane helix</keyword>
<dbReference type="SUPFAM" id="SSF101898">
    <property type="entry name" value="NHL repeat"/>
    <property type="match status" value="1"/>
</dbReference>
<dbReference type="Gene3D" id="2.160.20.80">
    <property type="entry name" value="E3 ubiquitin-protein ligase SopA"/>
    <property type="match status" value="2"/>
</dbReference>
<evidence type="ECO:0000313" key="4">
    <source>
        <dbReference type="EMBL" id="CAF3996809.1"/>
    </source>
</evidence>
<dbReference type="PANTHER" id="PTHR24104">
    <property type="entry name" value="E3 UBIQUITIN-PROTEIN LIGASE NHLRC1-RELATED"/>
    <property type="match status" value="1"/>
</dbReference>
<keyword evidence="3" id="KW-0812">Transmembrane</keyword>
<dbReference type="CDD" id="cd05819">
    <property type="entry name" value="NHL"/>
    <property type="match status" value="1"/>
</dbReference>
<dbReference type="InterPro" id="IPR001646">
    <property type="entry name" value="5peptide_repeat"/>
</dbReference>
<feature type="repeat" description="NHL" evidence="2">
    <location>
        <begin position="901"/>
        <end position="937"/>
    </location>
</feature>
<dbReference type="GO" id="GO:0008270">
    <property type="term" value="F:zinc ion binding"/>
    <property type="evidence" value="ECO:0007669"/>
    <property type="project" value="UniProtKB-KW"/>
</dbReference>
<dbReference type="Pfam" id="PF01436">
    <property type="entry name" value="NHL"/>
    <property type="match status" value="1"/>
</dbReference>
<dbReference type="Gene3D" id="2.120.10.30">
    <property type="entry name" value="TolB, C-terminal domain"/>
    <property type="match status" value="2"/>
</dbReference>
<dbReference type="EMBL" id="CAJOBF010004941">
    <property type="protein sequence ID" value="CAF4158346.1"/>
    <property type="molecule type" value="Genomic_DNA"/>
</dbReference>
<proteinExistence type="predicted"/>
<dbReference type="SUPFAM" id="SSF141571">
    <property type="entry name" value="Pentapeptide repeat-like"/>
    <property type="match status" value="2"/>
</dbReference>
<accession>A0A819Z545</accession>
<dbReference type="AlphaFoldDB" id="A0A819Z545"/>
<dbReference type="Gene3D" id="2.40.10.500">
    <property type="match status" value="1"/>
</dbReference>